<accession>A0AAW6EAM0</accession>
<keyword evidence="1" id="KW-0812">Transmembrane</keyword>
<keyword evidence="1" id="KW-0472">Membrane</keyword>
<dbReference type="AlphaFoldDB" id="A0AAW6EAM0"/>
<feature type="transmembrane region" description="Helical" evidence="1">
    <location>
        <begin position="116"/>
        <end position="134"/>
    </location>
</feature>
<gene>
    <name evidence="2" type="ORF">PNV70_03590</name>
    <name evidence="3" type="ORF">PNW00_06925</name>
</gene>
<comment type="caution">
    <text evidence="3">The sequence shown here is derived from an EMBL/GenBank/DDBJ whole genome shotgun (WGS) entry which is preliminary data.</text>
</comment>
<feature type="transmembrane region" description="Helical" evidence="1">
    <location>
        <begin position="91"/>
        <end position="110"/>
    </location>
</feature>
<feature type="transmembrane region" description="Helical" evidence="1">
    <location>
        <begin position="9"/>
        <end position="29"/>
    </location>
</feature>
<evidence type="ECO:0000313" key="4">
    <source>
        <dbReference type="Proteomes" id="UP001213042"/>
    </source>
</evidence>
<name>A0AAW6EAM0_9FIRM</name>
<keyword evidence="1" id="KW-1133">Transmembrane helix</keyword>
<dbReference type="EMBL" id="JAQMLS010000002">
    <property type="protein sequence ID" value="MDB8741149.1"/>
    <property type="molecule type" value="Genomic_DNA"/>
</dbReference>
<proteinExistence type="predicted"/>
<evidence type="ECO:0000313" key="3">
    <source>
        <dbReference type="EMBL" id="MDB8750180.1"/>
    </source>
</evidence>
<dbReference type="Proteomes" id="UP001211421">
    <property type="component" value="Unassembled WGS sequence"/>
</dbReference>
<organism evidence="3 4">
    <name type="scientific">Ruminococcus bicirculans</name>
    <name type="common">ex Wegman et al. 2014</name>
    <dbReference type="NCBI Taxonomy" id="1160721"/>
    <lineage>
        <taxon>Bacteria</taxon>
        <taxon>Bacillati</taxon>
        <taxon>Bacillota</taxon>
        <taxon>Clostridia</taxon>
        <taxon>Eubacteriales</taxon>
        <taxon>Oscillospiraceae</taxon>
        <taxon>Ruminococcus</taxon>
    </lineage>
</organism>
<dbReference type="RefSeq" id="WP_195221124.1">
    <property type="nucleotide sequence ID" value="NZ_DAWALU010000015.1"/>
</dbReference>
<feature type="transmembrane region" description="Helical" evidence="1">
    <location>
        <begin position="41"/>
        <end position="64"/>
    </location>
</feature>
<dbReference type="Proteomes" id="UP001213042">
    <property type="component" value="Unassembled WGS sequence"/>
</dbReference>
<evidence type="ECO:0000313" key="2">
    <source>
        <dbReference type="EMBL" id="MDB8741149.1"/>
    </source>
</evidence>
<reference evidence="3" key="1">
    <citation type="submission" date="2023-01" db="EMBL/GenBank/DDBJ databases">
        <title>Human gut microbiome strain richness.</title>
        <authorList>
            <person name="Chen-Liaw A."/>
        </authorList>
    </citation>
    <scope>NUCLEOTIDE SEQUENCE</scope>
    <source>
        <strain evidence="3">D43st1_D9_D43t1_170807</strain>
        <strain evidence="2">D59st1_B8_D59t2_181005</strain>
    </source>
</reference>
<sequence length="149" mass="17025">MSKNRYCGILLYSVISFLISALSFILIPFSNFEGTKLQKALAYMVGFIFWIGLIVGLILTHYLGKIREKHNYRKYFLPGILCFFKNKKSRFIDILMIVSAIAFIIVKTLFSNEILVLSITLSLLVFSVYIHSVLNGNNYAFAVKKGVHQ</sequence>
<evidence type="ECO:0008006" key="5">
    <source>
        <dbReference type="Google" id="ProtNLM"/>
    </source>
</evidence>
<protein>
    <recommendedName>
        <fullName evidence="5">DUF2178 domain-containing protein</fullName>
    </recommendedName>
</protein>
<dbReference type="EMBL" id="JAQMLU010000009">
    <property type="protein sequence ID" value="MDB8750180.1"/>
    <property type="molecule type" value="Genomic_DNA"/>
</dbReference>
<evidence type="ECO:0000256" key="1">
    <source>
        <dbReference type="SAM" id="Phobius"/>
    </source>
</evidence>